<gene>
    <name evidence="1" type="ORF">D5086_016202</name>
</gene>
<comment type="caution">
    <text evidence="1">The sequence shown here is derived from an EMBL/GenBank/DDBJ whole genome shotgun (WGS) entry which is preliminary data.</text>
</comment>
<name>A0ACC4BTD2_POPAL</name>
<sequence length="1332" mass="147270">MGTKVQCESYFPGHFSMRDLNEDSNSCSWSLFYGDKNFTNGQYYNGLLPRVIADAYPGNDKDVVKQTMLEHEAIFKRQLHELHRIYRIQRDLMDEIKRKELLKNQLPVETSFSSSPLASQITSEDARKWHMRSFPLANSICARPSTSGIEDIHSPLSSLKGSSAQASPLPSQNSGASKDVEILESRPSKVRRKMFDLQLPADEYLDTEEGEQLRDENVSGISSYVSNRNPKIASQNERNLFLGNGGKNNCQGDASRSESCLRSPVDVGDLNKPIEVEEANASAYVDILGCTSSQAVSQGHELASKPKQELLGFHKESSANFHYRSDNGALNSPHLQHNANGKCWFPHTLDSGHSKNNLKSASPEKPTSSQPMQVLFSKTHESPTFFLTDQGKIDLLRERTARGLELSERNHEISNSNYSESVVASHIPSPYPIGPPSDVGKFWRHSVSSWEKSAVSLSQKPMSVQTHPYLNSSATLSRSSQSSTQSHGFLGDQWNYNRNSTSNPSFVCEMPNRDGFYHGSSSGSKEPSVHLPSGNYEIWNCAGTNNRASGHFINHSSANFYKSPNCMDSKLARDVNLNAVLSNSSSNKVAHQQQGIEVIDLERKHEDHLAALPWLKARHACKNEGTKGMDLNMGESTFLSSLNQLQDKSEIGKVPNQIAVQKMNLASCPNVVETSVIQGSDSSCKKNLGFPIFEKPRIPKNESSSFTFSSVALPQLSEEVENSKKNKVFDINLPCDPAVPDLAQQTAEEIVVVAKEPATKVANFRCQIDLNSCINDDEISLMPSVPVFSAKIVVGIDLEAPAVPEIEENIISREEKAHEAALQSTEHRVEIPTDELIRIAAKAIVAISSTSCQNHLDDATRNLREASMTDPLHWFVEIVSSCGEDLESKFDAVSRAKDCEGNLETSWEVSDYFESMTLRLTETKEEDYMPKPLVPENLKLEDTGTTPVPTRTRRGQGRRGRQRRDFQRDILPGLASLSRHEVREDLQTFGGMMRATGHPWHSGLTRRNSTRNGCARGGRRPLVSPSPPVTASPPCTPLIQQLHNIEVGLEDRNLTGWGKTTRRPRRQRCPAGLQGKYVHYQIVKLGNPDSSMSTGLVDMHAKCGDVDCSCAVFDENLDRNVVTWSFMVAGYVQNNCAQEGSFASREAASCFELGSYLVTTLLDVYAKCGIIRDARSVFDELCDIDLISRTAMIVGRTQKGCSEEALKLFMHKECAVSCLMTLPLQLASVFSACSLSVQVSDRNVVVWNSIISGLYQHGSAYKALELFRQMRTGSVLPDAVTLVSVLSACASLSALQVGSSFHAYTVKRGLLSSHFDVGTVLLTFYANCGRER</sequence>
<keyword evidence="2" id="KW-1185">Reference proteome</keyword>
<accession>A0ACC4BTD2</accession>
<protein>
    <submittedName>
        <fullName evidence="1">Uncharacterized protein</fullName>
    </submittedName>
</protein>
<organism evidence="1 2">
    <name type="scientific">Populus alba</name>
    <name type="common">White poplar</name>
    <dbReference type="NCBI Taxonomy" id="43335"/>
    <lineage>
        <taxon>Eukaryota</taxon>
        <taxon>Viridiplantae</taxon>
        <taxon>Streptophyta</taxon>
        <taxon>Embryophyta</taxon>
        <taxon>Tracheophyta</taxon>
        <taxon>Spermatophyta</taxon>
        <taxon>Magnoliopsida</taxon>
        <taxon>eudicotyledons</taxon>
        <taxon>Gunneridae</taxon>
        <taxon>Pentapetalae</taxon>
        <taxon>rosids</taxon>
        <taxon>fabids</taxon>
        <taxon>Malpighiales</taxon>
        <taxon>Salicaceae</taxon>
        <taxon>Saliceae</taxon>
        <taxon>Populus</taxon>
    </lineage>
</organism>
<evidence type="ECO:0000313" key="2">
    <source>
        <dbReference type="Proteomes" id="UP000309997"/>
    </source>
</evidence>
<dbReference type="Proteomes" id="UP000309997">
    <property type="component" value="Unassembled WGS sequence"/>
</dbReference>
<proteinExistence type="predicted"/>
<dbReference type="EMBL" id="RCHU02000008">
    <property type="protein sequence ID" value="KAL3581870.1"/>
    <property type="molecule type" value="Genomic_DNA"/>
</dbReference>
<reference evidence="1 2" key="1">
    <citation type="journal article" date="2024" name="Plant Biotechnol. J.">
        <title>Genome and CRISPR/Cas9 system of a widespread forest tree (Populus alba) in the world.</title>
        <authorList>
            <person name="Liu Y.J."/>
            <person name="Jiang P.F."/>
            <person name="Han X.M."/>
            <person name="Li X.Y."/>
            <person name="Wang H.M."/>
            <person name="Wang Y.J."/>
            <person name="Wang X.X."/>
            <person name="Zeng Q.Y."/>
        </authorList>
    </citation>
    <scope>NUCLEOTIDE SEQUENCE [LARGE SCALE GENOMIC DNA]</scope>
    <source>
        <strain evidence="2">cv. PAL-ZL1</strain>
    </source>
</reference>
<evidence type="ECO:0000313" key="1">
    <source>
        <dbReference type="EMBL" id="KAL3581870.1"/>
    </source>
</evidence>